<dbReference type="Proteomes" id="UP000541770">
    <property type="component" value="Unassembled WGS sequence"/>
</dbReference>
<gene>
    <name evidence="2" type="ORF">H4C75_08330</name>
    <name evidence="3" type="ORF">K5H97_24720</name>
</gene>
<dbReference type="Pfam" id="PF12680">
    <property type="entry name" value="SnoaL_2"/>
    <property type="match status" value="1"/>
</dbReference>
<proteinExistence type="predicted"/>
<evidence type="ECO:0000313" key="2">
    <source>
        <dbReference type="EMBL" id="MBA6064771.1"/>
    </source>
</evidence>
<dbReference type="EMBL" id="JACGDE010000004">
    <property type="protein sequence ID" value="MBA6064771.1"/>
    <property type="molecule type" value="Genomic_DNA"/>
</dbReference>
<dbReference type="InterPro" id="IPR037401">
    <property type="entry name" value="SnoaL-like"/>
</dbReference>
<dbReference type="Proteomes" id="UP000825591">
    <property type="component" value="Chromosome"/>
</dbReference>
<evidence type="ECO:0000313" key="5">
    <source>
        <dbReference type="Proteomes" id="UP000825591"/>
    </source>
</evidence>
<organism evidence="2 4">
    <name type="scientific">Pseudomonas mosselii</name>
    <dbReference type="NCBI Taxonomy" id="78327"/>
    <lineage>
        <taxon>Bacteria</taxon>
        <taxon>Pseudomonadati</taxon>
        <taxon>Pseudomonadota</taxon>
        <taxon>Gammaproteobacteria</taxon>
        <taxon>Pseudomonadales</taxon>
        <taxon>Pseudomonadaceae</taxon>
        <taxon>Pseudomonas</taxon>
    </lineage>
</organism>
<feature type="domain" description="SnoaL-like" evidence="1">
    <location>
        <begin position="12"/>
        <end position="117"/>
    </location>
</feature>
<protein>
    <submittedName>
        <fullName evidence="2">Nuclear transport factor 2 family protein</fullName>
    </submittedName>
</protein>
<dbReference type="SUPFAM" id="SSF54427">
    <property type="entry name" value="NTF2-like"/>
    <property type="match status" value="1"/>
</dbReference>
<evidence type="ECO:0000313" key="4">
    <source>
        <dbReference type="Proteomes" id="UP000541770"/>
    </source>
</evidence>
<dbReference type="EMBL" id="CP081966">
    <property type="protein sequence ID" value="QZP25969.1"/>
    <property type="molecule type" value="Genomic_DNA"/>
</dbReference>
<sequence>MKKPNPCPKAISRYVKGWTRRDAELLASAFSRKGIYVDSPHPMLDRKSLPAFLRNVSWRNFPDMTFDTLGIYGDGQRFTWEWVMHVTGSGVIAGSENKKIAVPGVDLLEMKGNKIRRAMTYFDRKALWDAVLS</sequence>
<dbReference type="InterPro" id="IPR032710">
    <property type="entry name" value="NTF2-like_dom_sf"/>
</dbReference>
<dbReference type="Gene3D" id="3.10.450.50">
    <property type="match status" value="1"/>
</dbReference>
<evidence type="ECO:0000259" key="1">
    <source>
        <dbReference type="Pfam" id="PF12680"/>
    </source>
</evidence>
<dbReference type="AlphaFoldDB" id="A0A7W2JTA6"/>
<accession>A0A7W2JTA6</accession>
<dbReference type="RefSeq" id="WP_028689544.1">
    <property type="nucleotide sequence ID" value="NZ_BQIL01000002.1"/>
</dbReference>
<name>A0A7W2JTA6_9PSED</name>
<evidence type="ECO:0000313" key="3">
    <source>
        <dbReference type="EMBL" id="QZP25969.1"/>
    </source>
</evidence>
<keyword evidence="5" id="KW-1185">Reference proteome</keyword>
<reference evidence="3 5" key="2">
    <citation type="submission" date="2021-08" db="EMBL/GenBank/DDBJ databases">
        <title>Bactericidal Effect of Pseudomonas oryziphila sp. nov., a novel Pseudomonas Species Against Xanthomonas oryzae Reduces Disease Severity of Bacterial Leaf Streak of Rice.</title>
        <authorList>
            <person name="Yang R."/>
            <person name="Li S."/>
            <person name="Li Y."/>
            <person name="Yan Y."/>
            <person name="Fang Y."/>
            <person name="Zou L."/>
            <person name="Chen G."/>
        </authorList>
    </citation>
    <scope>NUCLEOTIDE SEQUENCE [LARGE SCALE GENOMIC DNA]</scope>
    <source>
        <strain evidence="3 5">DSM 17497</strain>
    </source>
</reference>
<reference evidence="2 4" key="1">
    <citation type="submission" date="2020-07" db="EMBL/GenBank/DDBJ databases">
        <title>Diversity of carbapenemase encoding genes among Pseudomonas putida group clinical isolates in a tertiary Brazilian hospital.</title>
        <authorList>
            <person name="Alberto-Lei F."/>
            <person name="Nodari C.S."/>
            <person name="Streling A.P."/>
            <person name="Paulino J.T."/>
            <person name="Bessa-Neto F.O."/>
            <person name="Cayo R."/>
            <person name="Gales A.C."/>
        </authorList>
    </citation>
    <scope>NUCLEOTIDE SEQUENCE [LARGE SCALE GENOMIC DNA]</scope>
    <source>
        <strain evidence="2 4">14802</strain>
    </source>
</reference>